<feature type="region of interest" description="Disordered" evidence="1">
    <location>
        <begin position="154"/>
        <end position="184"/>
    </location>
</feature>
<gene>
    <name evidence="2" type="ORF">Pla108_12530</name>
</gene>
<dbReference type="AlphaFoldDB" id="A0A5C6AQ31"/>
<reference evidence="2 3" key="1">
    <citation type="submission" date="2019-02" db="EMBL/GenBank/DDBJ databases">
        <title>Deep-cultivation of Planctomycetes and their phenomic and genomic characterization uncovers novel biology.</title>
        <authorList>
            <person name="Wiegand S."/>
            <person name="Jogler M."/>
            <person name="Boedeker C."/>
            <person name="Pinto D."/>
            <person name="Vollmers J."/>
            <person name="Rivas-Marin E."/>
            <person name="Kohn T."/>
            <person name="Peeters S.H."/>
            <person name="Heuer A."/>
            <person name="Rast P."/>
            <person name="Oberbeckmann S."/>
            <person name="Bunk B."/>
            <person name="Jeske O."/>
            <person name="Meyerdierks A."/>
            <person name="Storesund J.E."/>
            <person name="Kallscheuer N."/>
            <person name="Luecker S."/>
            <person name="Lage O.M."/>
            <person name="Pohl T."/>
            <person name="Merkel B.J."/>
            <person name="Hornburger P."/>
            <person name="Mueller R.-W."/>
            <person name="Bruemmer F."/>
            <person name="Labrenz M."/>
            <person name="Spormann A.M."/>
            <person name="Op Den Camp H."/>
            <person name="Overmann J."/>
            <person name="Amann R."/>
            <person name="Jetten M.S.M."/>
            <person name="Mascher T."/>
            <person name="Medema M.H."/>
            <person name="Devos D.P."/>
            <person name="Kaster A.-K."/>
            <person name="Ovreas L."/>
            <person name="Rohde M."/>
            <person name="Galperin M.Y."/>
            <person name="Jogler C."/>
        </authorList>
    </citation>
    <scope>NUCLEOTIDE SEQUENCE [LARGE SCALE GENOMIC DNA]</scope>
    <source>
        <strain evidence="2 3">Pla108</strain>
    </source>
</reference>
<evidence type="ECO:0000313" key="2">
    <source>
        <dbReference type="EMBL" id="TWU00304.1"/>
    </source>
</evidence>
<dbReference type="EMBL" id="SJPR01000001">
    <property type="protein sequence ID" value="TWU00304.1"/>
    <property type="molecule type" value="Genomic_DNA"/>
</dbReference>
<dbReference type="Proteomes" id="UP000317421">
    <property type="component" value="Unassembled WGS sequence"/>
</dbReference>
<protein>
    <recommendedName>
        <fullName evidence="4">Tetratricopeptide repeat protein</fullName>
    </recommendedName>
</protein>
<comment type="caution">
    <text evidence="2">The sequence shown here is derived from an EMBL/GenBank/DDBJ whole genome shotgun (WGS) entry which is preliminary data.</text>
</comment>
<keyword evidence="3" id="KW-1185">Reference proteome</keyword>
<evidence type="ECO:0000313" key="3">
    <source>
        <dbReference type="Proteomes" id="UP000317421"/>
    </source>
</evidence>
<evidence type="ECO:0000256" key="1">
    <source>
        <dbReference type="SAM" id="MobiDB-lite"/>
    </source>
</evidence>
<proteinExistence type="predicted"/>
<evidence type="ECO:0008006" key="4">
    <source>
        <dbReference type="Google" id="ProtNLM"/>
    </source>
</evidence>
<accession>A0A5C6AQ31</accession>
<organism evidence="2 3">
    <name type="scientific">Botrimarina colliarenosi</name>
    <dbReference type="NCBI Taxonomy" id="2528001"/>
    <lineage>
        <taxon>Bacteria</taxon>
        <taxon>Pseudomonadati</taxon>
        <taxon>Planctomycetota</taxon>
        <taxon>Planctomycetia</taxon>
        <taxon>Pirellulales</taxon>
        <taxon>Lacipirellulaceae</taxon>
        <taxon>Botrimarina</taxon>
    </lineage>
</organism>
<sequence>MHNRGVILSSPRTAEPLRCSAGALVFTDPLSALAGPLFACLLMLFAAAPVRAADTATQFVEQLRAEGHADLVLEYLERAQDDPLVSDAFKQTIPYQRLATRLESAQLIKDPAARSAALEEIEPELRQMAAGSEEARRLQTDVADRLATAAADSARRSALSAERNPVASERAAARKTARSEIDAARDQLSKAESLIVAERETLKGNQAASPEGRRQADLGARLGLVRLLNARLLHEKAQTYPDNAADRKRLNTEAAQQLGALYDKYSKWVIGLYAHLYEGRCYRLIGNHQLAAAALEDLTAQPASTPELRRIVTLAHAELSALALDKGDLDEALTKPSEWLDDLSADEQAGPEAATLRYRLGVAALAKAETIDGAAQRKLLRDAREWLGESARTPSDVQADARDRWAEVTASLGIETAAPKTFEEAVAAGAEAIQSMLAFDVAMKGAAADEAERLASQRRSSYAAAYAALEAAVKFADDKTDPAEAARARYQLAWLDWDGGDAAKAATRAEYVARRDADTESGEQAARLALAAFEKLQRNGDATAADRLAKLADFILQQWPGEEVAEAASTVLVSSALRSGDLAQAEKVLAAVPESQRPELALRLAVARWEQGKSDPALAPTALKAMQAAFEKAAADGDASPLAVTAALYLADEAITTGDAKRGEKLLNDARYGPMTRLEAGEAPADTPVFAVAVLKAAIRSAALTNGKTPALIEQLANLLDESPAEQTGGERAWLGLAVALLADLDSANSADSAQATPVAAALDATLDQLDGVQESGDWNTRLWIAQARLRVGEVLGDTSAGRESLAAGRAAFAGLIAEAERRADFAPSPTAVLAARLKLAECQRELGEFAEAVETLTDLLDGGPVLLDVQRVAAETLQAWGASSKDTARLEEAIAGARPGSDGKNLIWGWSKLAAVAGRFAGSDPGRRQLYLDAWRHVAESRYESAMLSSGATRTEQLRKAASTIVAVQRKNPELGSAESKRAYDELLRRIQRASGQPADGLTKAGA</sequence>
<name>A0A5C6AQ31_9BACT</name>